<evidence type="ECO:0000256" key="1">
    <source>
        <dbReference type="ARBA" id="ARBA00009023"/>
    </source>
</evidence>
<dbReference type="SUPFAM" id="SSF53850">
    <property type="entry name" value="Periplasmic binding protein-like II"/>
    <property type="match status" value="1"/>
</dbReference>
<comment type="similarity">
    <text evidence="1">Belongs to the bacterial solute-binding protein 7 family.</text>
</comment>
<dbReference type="GO" id="GO:0055085">
    <property type="term" value="P:transmembrane transport"/>
    <property type="evidence" value="ECO:0007669"/>
    <property type="project" value="InterPro"/>
</dbReference>
<dbReference type="NCBIfam" id="NF037995">
    <property type="entry name" value="TRAP_S1"/>
    <property type="match status" value="1"/>
</dbReference>
<dbReference type="InterPro" id="IPR018389">
    <property type="entry name" value="DctP_fam"/>
</dbReference>
<gene>
    <name evidence="5" type="ORF">SAMN05421804_10638</name>
</gene>
<keyword evidence="2" id="KW-0813">Transport</keyword>
<reference evidence="5 6" key="1">
    <citation type="submission" date="2016-10" db="EMBL/GenBank/DDBJ databases">
        <authorList>
            <person name="de Groot N.N."/>
        </authorList>
    </citation>
    <scope>NUCLEOTIDE SEQUENCE [LARGE SCALE GENOMIC DNA]</scope>
    <source>
        <strain evidence="5 6">CGMCC 1.5058</strain>
    </source>
</reference>
<name>A0A1G8Q5U0_9CLOT</name>
<dbReference type="InterPro" id="IPR038404">
    <property type="entry name" value="TRAP_DctP_sf"/>
</dbReference>
<dbReference type="Gene3D" id="3.40.190.170">
    <property type="entry name" value="Bacterial extracellular solute-binding protein, family 7"/>
    <property type="match status" value="1"/>
</dbReference>
<feature type="chain" id="PRO_5039626488" evidence="4">
    <location>
        <begin position="21"/>
        <end position="343"/>
    </location>
</feature>
<evidence type="ECO:0000313" key="6">
    <source>
        <dbReference type="Proteomes" id="UP000183255"/>
    </source>
</evidence>
<dbReference type="EMBL" id="FNDZ01000006">
    <property type="protein sequence ID" value="SDI99886.1"/>
    <property type="molecule type" value="Genomic_DNA"/>
</dbReference>
<dbReference type="GO" id="GO:0030288">
    <property type="term" value="C:outer membrane-bounded periplasmic space"/>
    <property type="evidence" value="ECO:0007669"/>
    <property type="project" value="InterPro"/>
</dbReference>
<dbReference type="NCBIfam" id="TIGR00787">
    <property type="entry name" value="dctP"/>
    <property type="match status" value="1"/>
</dbReference>
<dbReference type="PIRSF" id="PIRSF006470">
    <property type="entry name" value="DctB"/>
    <property type="match status" value="1"/>
</dbReference>
<dbReference type="PANTHER" id="PTHR33376">
    <property type="match status" value="1"/>
</dbReference>
<evidence type="ECO:0000313" key="5">
    <source>
        <dbReference type="EMBL" id="SDI99886.1"/>
    </source>
</evidence>
<dbReference type="PROSITE" id="PS51257">
    <property type="entry name" value="PROKAR_LIPOPROTEIN"/>
    <property type="match status" value="1"/>
</dbReference>
<sequence>MKKKISALALMLLVSLPLFSGCVGASDNNGTGDEKLYPKMTLRMTVNGTDIATDTKTAIKFSELVKEASGGNIEIKVFTNDQLAGGNGTKGVEMVAQGATEIAAYASSAMAVLDQKLLVGTIPWIFDDYSQARQVIDASGGEYYGKLLEDKGLTYMGSVHNGFRQITNSKRPVKTPDDVAKLKVRVPGGEVYMNFWRAFGADPVAMSWSEVFTALQQGTIDGQENGFSVTNSANMYEIQKYMTVWNYTYENYLFVMNTKKFNELPEETQKLLHEKALEACEWGRDMVEKEERELIEKFRSFGMEVTELSSEELVPFKEKISDLQKYFVDKYGEEAAAAFGLME</sequence>
<keyword evidence="3 4" id="KW-0732">Signal</keyword>
<feature type="signal peptide" evidence="4">
    <location>
        <begin position="1"/>
        <end position="20"/>
    </location>
</feature>
<dbReference type="InterPro" id="IPR004682">
    <property type="entry name" value="TRAP_DctP"/>
</dbReference>
<dbReference type="RefSeq" id="WP_031576847.1">
    <property type="nucleotide sequence ID" value="NZ_FNDZ01000006.1"/>
</dbReference>
<evidence type="ECO:0000256" key="4">
    <source>
        <dbReference type="SAM" id="SignalP"/>
    </source>
</evidence>
<organism evidence="5 6">
    <name type="scientific">Proteiniclasticum ruminis</name>
    <dbReference type="NCBI Taxonomy" id="398199"/>
    <lineage>
        <taxon>Bacteria</taxon>
        <taxon>Bacillati</taxon>
        <taxon>Bacillota</taxon>
        <taxon>Clostridia</taxon>
        <taxon>Eubacteriales</taxon>
        <taxon>Clostridiaceae</taxon>
        <taxon>Proteiniclasticum</taxon>
    </lineage>
</organism>
<dbReference type="Proteomes" id="UP000183255">
    <property type="component" value="Unassembled WGS sequence"/>
</dbReference>
<dbReference type="PANTHER" id="PTHR33376:SF7">
    <property type="entry name" value="C4-DICARBOXYLATE-BINDING PROTEIN DCTB"/>
    <property type="match status" value="1"/>
</dbReference>
<accession>A0A1G8Q5U0</accession>
<proteinExistence type="inferred from homology"/>
<evidence type="ECO:0000256" key="2">
    <source>
        <dbReference type="ARBA" id="ARBA00022448"/>
    </source>
</evidence>
<dbReference type="Pfam" id="PF03480">
    <property type="entry name" value="DctP"/>
    <property type="match status" value="1"/>
</dbReference>
<evidence type="ECO:0000256" key="3">
    <source>
        <dbReference type="ARBA" id="ARBA00022729"/>
    </source>
</evidence>
<protein>
    <submittedName>
        <fullName evidence="5">C4-dicarboxylate transporter, DctM subunit</fullName>
    </submittedName>
</protein>
<dbReference type="AlphaFoldDB" id="A0A1G8Q5U0"/>